<feature type="transmembrane region" description="Helical" evidence="1">
    <location>
        <begin position="37"/>
        <end position="57"/>
    </location>
</feature>
<dbReference type="InterPro" id="IPR000160">
    <property type="entry name" value="GGDEF_dom"/>
</dbReference>
<dbReference type="AlphaFoldDB" id="A0A917GZ33"/>
<evidence type="ECO:0000259" key="2">
    <source>
        <dbReference type="PROSITE" id="PS50887"/>
    </source>
</evidence>
<dbReference type="GO" id="GO:0052621">
    <property type="term" value="F:diguanylate cyclase activity"/>
    <property type="evidence" value="ECO:0007669"/>
    <property type="project" value="TreeGrafter"/>
</dbReference>
<dbReference type="InterPro" id="IPR003018">
    <property type="entry name" value="GAF"/>
</dbReference>
<dbReference type="Gene3D" id="3.30.70.270">
    <property type="match status" value="1"/>
</dbReference>
<dbReference type="GO" id="GO:0005886">
    <property type="term" value="C:plasma membrane"/>
    <property type="evidence" value="ECO:0007669"/>
    <property type="project" value="TreeGrafter"/>
</dbReference>
<sequence>MITRRKINILWFIWLLFWPLLLWLSYEYSIINLEGQWIDIVLFAVFMCIVALFPLTINNNPIFFVNGISMAVFLSFGLLVETILTQITILTLLINLKVDKKELYRFPLNLLMFAVISFVSANVFWLLGGDQQSVNYHSVNGFIAIIGYVFTVFITNQMIIKLFQTYLHKQKVKFFDKGFLWELTSSLLVLPVGFVLYVLYTEIGRAAIFYMGIPFISISIILRLLYSYQEINRYLKRTGEIGHQLTRRLEVNEVYNVFITELNRILPMDLAYIYVVNSNQYLELVRFVDSSGKTSSGPGVEYLDPNEAFSGKVWASGRPIIYGSSSEWNQIKNSKIPLETESIISLPVEYGDDIVGVVTVISKKKKAFDKSHYRILDILSNYLGVAIENAKNYEETKAKSERDSLTQLYNYRYFESAINNYFNNTSDSGGIEKSSLLLLDLDHFKAINDNYGHEAGNEILCQVANRLIVQFADIGLIARYGGEEFVVFLPDVDLPQAVEFAEALRRNIEAVSFPVEKHILDHCQLTEVSVTASIGIAAYPIHCESPSELIRHADRAMYIGAKRKGRNRVAVYEDLQTI</sequence>
<keyword evidence="1" id="KW-1133">Transmembrane helix</keyword>
<feature type="transmembrane region" description="Helical" evidence="1">
    <location>
        <begin position="6"/>
        <end position="25"/>
    </location>
</feature>
<accession>A0A917GZ33</accession>
<feature type="transmembrane region" description="Helical" evidence="1">
    <location>
        <begin position="139"/>
        <end position="159"/>
    </location>
</feature>
<dbReference type="GO" id="GO:1902201">
    <property type="term" value="P:negative regulation of bacterial-type flagellum-dependent cell motility"/>
    <property type="evidence" value="ECO:0007669"/>
    <property type="project" value="TreeGrafter"/>
</dbReference>
<feature type="transmembrane region" description="Helical" evidence="1">
    <location>
        <begin position="106"/>
        <end position="127"/>
    </location>
</feature>
<name>A0A917GZ33_9BACI</name>
<dbReference type="SMART" id="SM00065">
    <property type="entry name" value="GAF"/>
    <property type="match status" value="1"/>
</dbReference>
<keyword evidence="1" id="KW-0472">Membrane</keyword>
<evidence type="ECO:0000313" key="3">
    <source>
        <dbReference type="EMBL" id="GGG62439.1"/>
    </source>
</evidence>
<protein>
    <recommendedName>
        <fullName evidence="2">GGDEF domain-containing protein</fullName>
    </recommendedName>
</protein>
<dbReference type="Pfam" id="PF00990">
    <property type="entry name" value="GGDEF"/>
    <property type="match status" value="1"/>
</dbReference>
<evidence type="ECO:0000313" key="4">
    <source>
        <dbReference type="Proteomes" id="UP000622860"/>
    </source>
</evidence>
<dbReference type="PANTHER" id="PTHR45138:SF9">
    <property type="entry name" value="DIGUANYLATE CYCLASE DGCM-RELATED"/>
    <property type="match status" value="1"/>
</dbReference>
<dbReference type="InterPro" id="IPR029016">
    <property type="entry name" value="GAF-like_dom_sf"/>
</dbReference>
<dbReference type="EMBL" id="BMFR01000001">
    <property type="protein sequence ID" value="GGG62439.1"/>
    <property type="molecule type" value="Genomic_DNA"/>
</dbReference>
<dbReference type="InterPro" id="IPR029787">
    <property type="entry name" value="Nucleotide_cyclase"/>
</dbReference>
<dbReference type="PROSITE" id="PS50887">
    <property type="entry name" value="GGDEF"/>
    <property type="match status" value="1"/>
</dbReference>
<dbReference type="InterPro" id="IPR050469">
    <property type="entry name" value="Diguanylate_Cyclase"/>
</dbReference>
<evidence type="ECO:0000256" key="1">
    <source>
        <dbReference type="SAM" id="Phobius"/>
    </source>
</evidence>
<dbReference type="SUPFAM" id="SSF55073">
    <property type="entry name" value="Nucleotide cyclase"/>
    <property type="match status" value="1"/>
</dbReference>
<feature type="domain" description="GGDEF" evidence="2">
    <location>
        <begin position="432"/>
        <end position="574"/>
    </location>
</feature>
<dbReference type="Proteomes" id="UP000622860">
    <property type="component" value="Unassembled WGS sequence"/>
</dbReference>
<dbReference type="SMART" id="SM00267">
    <property type="entry name" value="GGDEF"/>
    <property type="match status" value="1"/>
</dbReference>
<dbReference type="Gene3D" id="3.30.450.40">
    <property type="match status" value="1"/>
</dbReference>
<feature type="transmembrane region" description="Helical" evidence="1">
    <location>
        <begin position="63"/>
        <end position="94"/>
    </location>
</feature>
<feature type="transmembrane region" description="Helical" evidence="1">
    <location>
        <begin position="206"/>
        <end position="226"/>
    </location>
</feature>
<reference evidence="3" key="1">
    <citation type="journal article" date="2014" name="Int. J. Syst. Evol. Microbiol.">
        <title>Complete genome sequence of Corynebacterium casei LMG S-19264T (=DSM 44701T), isolated from a smear-ripened cheese.</title>
        <authorList>
            <consortium name="US DOE Joint Genome Institute (JGI-PGF)"/>
            <person name="Walter F."/>
            <person name="Albersmeier A."/>
            <person name="Kalinowski J."/>
            <person name="Ruckert C."/>
        </authorList>
    </citation>
    <scope>NUCLEOTIDE SEQUENCE</scope>
    <source>
        <strain evidence="3">CGMCC 1.12754</strain>
    </source>
</reference>
<dbReference type="InterPro" id="IPR043128">
    <property type="entry name" value="Rev_trsase/Diguanyl_cyclase"/>
</dbReference>
<dbReference type="PANTHER" id="PTHR45138">
    <property type="entry name" value="REGULATORY COMPONENTS OF SENSORY TRANSDUCTION SYSTEM"/>
    <property type="match status" value="1"/>
</dbReference>
<feature type="transmembrane region" description="Helical" evidence="1">
    <location>
        <begin position="179"/>
        <end position="200"/>
    </location>
</feature>
<proteinExistence type="predicted"/>
<reference evidence="3" key="2">
    <citation type="submission" date="2020-09" db="EMBL/GenBank/DDBJ databases">
        <authorList>
            <person name="Sun Q."/>
            <person name="Zhou Y."/>
        </authorList>
    </citation>
    <scope>NUCLEOTIDE SEQUENCE</scope>
    <source>
        <strain evidence="3">CGMCC 1.12754</strain>
    </source>
</reference>
<comment type="caution">
    <text evidence="3">The sequence shown here is derived from an EMBL/GenBank/DDBJ whole genome shotgun (WGS) entry which is preliminary data.</text>
</comment>
<dbReference type="RefSeq" id="WP_188453505.1">
    <property type="nucleotide sequence ID" value="NZ_BMFR01000001.1"/>
</dbReference>
<organism evidence="3 4">
    <name type="scientific">Virgibacillus oceani</name>
    <dbReference type="NCBI Taxonomy" id="1479511"/>
    <lineage>
        <taxon>Bacteria</taxon>
        <taxon>Bacillati</taxon>
        <taxon>Bacillota</taxon>
        <taxon>Bacilli</taxon>
        <taxon>Bacillales</taxon>
        <taxon>Bacillaceae</taxon>
        <taxon>Virgibacillus</taxon>
    </lineage>
</organism>
<dbReference type="FunFam" id="3.30.70.270:FF:000001">
    <property type="entry name" value="Diguanylate cyclase domain protein"/>
    <property type="match status" value="1"/>
</dbReference>
<keyword evidence="4" id="KW-1185">Reference proteome</keyword>
<dbReference type="GO" id="GO:0043709">
    <property type="term" value="P:cell adhesion involved in single-species biofilm formation"/>
    <property type="evidence" value="ECO:0007669"/>
    <property type="project" value="TreeGrafter"/>
</dbReference>
<keyword evidence="1" id="KW-0812">Transmembrane</keyword>
<gene>
    <name evidence="3" type="ORF">GCM10011398_02240</name>
</gene>
<dbReference type="Pfam" id="PF13185">
    <property type="entry name" value="GAF_2"/>
    <property type="match status" value="1"/>
</dbReference>
<dbReference type="NCBIfam" id="TIGR00254">
    <property type="entry name" value="GGDEF"/>
    <property type="match status" value="1"/>
</dbReference>
<dbReference type="SUPFAM" id="SSF55781">
    <property type="entry name" value="GAF domain-like"/>
    <property type="match status" value="1"/>
</dbReference>
<dbReference type="CDD" id="cd01949">
    <property type="entry name" value="GGDEF"/>
    <property type="match status" value="1"/>
</dbReference>